<dbReference type="SMART" id="SM00220">
    <property type="entry name" value="S_TKc"/>
    <property type="match status" value="1"/>
</dbReference>
<dbReference type="PROSITE" id="PS50011">
    <property type="entry name" value="PROTEIN_KINASE_DOM"/>
    <property type="match status" value="1"/>
</dbReference>
<evidence type="ECO:0000259" key="4">
    <source>
        <dbReference type="PROSITE" id="PS50011"/>
    </source>
</evidence>
<dbReference type="PANTHER" id="PTHR24055">
    <property type="entry name" value="MITOGEN-ACTIVATED PROTEIN KINASE"/>
    <property type="match status" value="1"/>
</dbReference>
<dbReference type="SUPFAM" id="SSF56112">
    <property type="entry name" value="Protein kinase-like (PK-like)"/>
    <property type="match status" value="1"/>
</dbReference>
<protein>
    <submittedName>
        <fullName evidence="5">Protein kinase</fullName>
    </submittedName>
</protein>
<dbReference type="Pfam" id="PF00069">
    <property type="entry name" value="Pkinase"/>
    <property type="match status" value="1"/>
</dbReference>
<dbReference type="InterPro" id="IPR050117">
    <property type="entry name" value="MAPK"/>
</dbReference>
<dbReference type="FunFam" id="1.10.510.10:FF:000773">
    <property type="entry name" value="MOK protein kinase"/>
    <property type="match status" value="1"/>
</dbReference>
<keyword evidence="5" id="KW-0418">Kinase</keyword>
<feature type="region of interest" description="Disordered" evidence="3">
    <location>
        <begin position="322"/>
        <end position="341"/>
    </location>
</feature>
<dbReference type="Gene3D" id="3.30.200.20">
    <property type="entry name" value="Phosphorylase Kinase, domain 1"/>
    <property type="match status" value="1"/>
</dbReference>
<keyword evidence="5" id="KW-0808">Transferase</keyword>
<dbReference type="EMBL" id="CCKQ01014104">
    <property type="protein sequence ID" value="CDW85856.1"/>
    <property type="molecule type" value="Genomic_DNA"/>
</dbReference>
<dbReference type="OMA" id="YGKQQYQ"/>
<evidence type="ECO:0000256" key="1">
    <source>
        <dbReference type="ARBA" id="ARBA00022741"/>
    </source>
</evidence>
<evidence type="ECO:0000313" key="5">
    <source>
        <dbReference type="EMBL" id="CDW85856.1"/>
    </source>
</evidence>
<dbReference type="GO" id="GO:0005524">
    <property type="term" value="F:ATP binding"/>
    <property type="evidence" value="ECO:0007669"/>
    <property type="project" value="UniProtKB-KW"/>
</dbReference>
<name>A0A078AV26_STYLE</name>
<evidence type="ECO:0000256" key="2">
    <source>
        <dbReference type="ARBA" id="ARBA00022840"/>
    </source>
</evidence>
<dbReference type="Gene3D" id="1.10.510.10">
    <property type="entry name" value="Transferase(Phosphotransferase) domain 1"/>
    <property type="match status" value="1"/>
</dbReference>
<dbReference type="CDD" id="cd07831">
    <property type="entry name" value="STKc_MOK"/>
    <property type="match status" value="1"/>
</dbReference>
<feature type="compositionally biased region" description="Polar residues" evidence="3">
    <location>
        <begin position="322"/>
        <end position="339"/>
    </location>
</feature>
<sequence length="469" mass="53741">MISIEYRLISKKGEGTFSEVLKAQSIKTGKYVAIKCMKAHFYDIDQVNKLREIQALKRLSPHPNIITLHEVLYDEPTGRLALVFELMDMNMYEAIKGRRNYLPEQRVKFYMYQVLKSIDHMHKNGIYHRDIKPENILIKDDQVKLADFGSCRGVYSQPPFTEYISTRWYRPPECLLTDGYYNHKMDYWGVGCVFFEMLALFPLFPGNNELDQVHKIHNILGTPTQDVLDKFQKQASHMEFNFPKKEGTGIAKLIPHVHVDVQDVIIKLLAYNADNRMTASQALKHNCFKELREADKSIVEPSPQNPPSQMGIMGLTQRGNETMSQKAQSVSEGKYPQQQQDKKISLDKYKTNKQSIPGQGSGTLADLKIENSKNQTFTSDLDDQNSVQGLNMNSNGMQQLPPIFMGNKKGQKKKNTNVSPHPPQIVPTNQNNVVAQLNQTKKNFPVLKKITDNRKTYVSPYSMKVIHKN</sequence>
<gene>
    <name evidence="5" type="primary">Contig4765.g5100</name>
    <name evidence="5" type="ORF">STYLEM_14944</name>
</gene>
<dbReference type="OrthoDB" id="2158884at2759"/>
<dbReference type="PROSITE" id="PS00108">
    <property type="entry name" value="PROTEIN_KINASE_ST"/>
    <property type="match status" value="1"/>
</dbReference>
<organism evidence="5 6">
    <name type="scientific">Stylonychia lemnae</name>
    <name type="common">Ciliate</name>
    <dbReference type="NCBI Taxonomy" id="5949"/>
    <lineage>
        <taxon>Eukaryota</taxon>
        <taxon>Sar</taxon>
        <taxon>Alveolata</taxon>
        <taxon>Ciliophora</taxon>
        <taxon>Intramacronucleata</taxon>
        <taxon>Spirotrichea</taxon>
        <taxon>Stichotrichia</taxon>
        <taxon>Sporadotrichida</taxon>
        <taxon>Oxytrichidae</taxon>
        <taxon>Stylonychinae</taxon>
        <taxon>Stylonychia</taxon>
    </lineage>
</organism>
<keyword evidence="6" id="KW-1185">Reference proteome</keyword>
<dbReference type="InParanoid" id="A0A078AV26"/>
<dbReference type="InterPro" id="IPR008271">
    <property type="entry name" value="Ser/Thr_kinase_AS"/>
</dbReference>
<dbReference type="InterPro" id="IPR011009">
    <property type="entry name" value="Kinase-like_dom_sf"/>
</dbReference>
<reference evidence="5 6" key="1">
    <citation type="submission" date="2014-06" db="EMBL/GenBank/DDBJ databases">
        <authorList>
            <person name="Swart Estienne"/>
        </authorList>
    </citation>
    <scope>NUCLEOTIDE SEQUENCE [LARGE SCALE GENOMIC DNA]</scope>
    <source>
        <strain evidence="5 6">130c</strain>
    </source>
</reference>
<keyword evidence="1" id="KW-0547">Nucleotide-binding</keyword>
<dbReference type="GO" id="GO:0004672">
    <property type="term" value="F:protein kinase activity"/>
    <property type="evidence" value="ECO:0007669"/>
    <property type="project" value="InterPro"/>
</dbReference>
<evidence type="ECO:0000256" key="3">
    <source>
        <dbReference type="SAM" id="MobiDB-lite"/>
    </source>
</evidence>
<feature type="domain" description="Protein kinase" evidence="4">
    <location>
        <begin position="6"/>
        <end position="288"/>
    </location>
</feature>
<dbReference type="Proteomes" id="UP000039865">
    <property type="component" value="Unassembled WGS sequence"/>
</dbReference>
<evidence type="ECO:0000313" key="6">
    <source>
        <dbReference type="Proteomes" id="UP000039865"/>
    </source>
</evidence>
<dbReference type="FunFam" id="3.30.200.20:FF:000271">
    <property type="entry name" value="MAPK/MAK/MRK overlapping kinase"/>
    <property type="match status" value="1"/>
</dbReference>
<keyword evidence="2" id="KW-0067">ATP-binding</keyword>
<accession>A0A078AV26</accession>
<dbReference type="AlphaFoldDB" id="A0A078AV26"/>
<proteinExistence type="predicted"/>
<dbReference type="InterPro" id="IPR000719">
    <property type="entry name" value="Prot_kinase_dom"/>
</dbReference>